<dbReference type="Pfam" id="PF00392">
    <property type="entry name" value="GntR"/>
    <property type="match status" value="1"/>
</dbReference>
<keyword evidence="7" id="KW-0808">Transferase</keyword>
<evidence type="ECO:0000256" key="4">
    <source>
        <dbReference type="ARBA" id="ARBA00023125"/>
    </source>
</evidence>
<protein>
    <submittedName>
        <fullName evidence="7">PLP-dependent aminotransferase family protein</fullName>
    </submittedName>
</protein>
<comment type="caution">
    <text evidence="7">The sequence shown here is derived from an EMBL/GenBank/DDBJ whole genome shotgun (WGS) entry which is preliminary data.</text>
</comment>
<accession>A0ABS3UZ71</accession>
<dbReference type="InterPro" id="IPR004839">
    <property type="entry name" value="Aminotransferase_I/II_large"/>
</dbReference>
<evidence type="ECO:0000313" key="8">
    <source>
        <dbReference type="Proteomes" id="UP000679690"/>
    </source>
</evidence>
<evidence type="ECO:0000256" key="3">
    <source>
        <dbReference type="ARBA" id="ARBA00023015"/>
    </source>
</evidence>
<dbReference type="SUPFAM" id="SSF53383">
    <property type="entry name" value="PLP-dependent transferases"/>
    <property type="match status" value="1"/>
</dbReference>
<proteinExistence type="inferred from homology"/>
<dbReference type="RefSeq" id="WP_208473126.1">
    <property type="nucleotide sequence ID" value="NZ_JAGFNS010000047.1"/>
</dbReference>
<dbReference type="PANTHER" id="PTHR46577:SF1">
    <property type="entry name" value="HTH-TYPE TRANSCRIPTIONAL REGULATORY PROTEIN GABR"/>
    <property type="match status" value="1"/>
</dbReference>
<dbReference type="SUPFAM" id="SSF46785">
    <property type="entry name" value="Winged helix' DNA-binding domain"/>
    <property type="match status" value="1"/>
</dbReference>
<keyword evidence="3" id="KW-0805">Transcription regulation</keyword>
<feature type="domain" description="HTH gntR-type" evidence="6">
    <location>
        <begin position="13"/>
        <end position="81"/>
    </location>
</feature>
<keyword evidence="5" id="KW-0804">Transcription</keyword>
<dbReference type="Proteomes" id="UP000679690">
    <property type="component" value="Unassembled WGS sequence"/>
</dbReference>
<evidence type="ECO:0000256" key="1">
    <source>
        <dbReference type="ARBA" id="ARBA00005384"/>
    </source>
</evidence>
<gene>
    <name evidence="7" type="ORF">J5X75_40965</name>
</gene>
<dbReference type="SMART" id="SM00345">
    <property type="entry name" value="HTH_GNTR"/>
    <property type="match status" value="1"/>
</dbReference>
<dbReference type="InterPro" id="IPR036390">
    <property type="entry name" value="WH_DNA-bd_sf"/>
</dbReference>
<keyword evidence="7" id="KW-0032">Aminotransferase</keyword>
<dbReference type="Pfam" id="PF00155">
    <property type="entry name" value="Aminotran_1_2"/>
    <property type="match status" value="1"/>
</dbReference>
<dbReference type="InterPro" id="IPR015424">
    <property type="entry name" value="PyrdxlP-dep_Trfase"/>
</dbReference>
<dbReference type="Gene3D" id="1.10.10.10">
    <property type="entry name" value="Winged helix-like DNA-binding domain superfamily/Winged helix DNA-binding domain"/>
    <property type="match status" value="1"/>
</dbReference>
<dbReference type="PROSITE" id="PS50949">
    <property type="entry name" value="HTH_GNTR"/>
    <property type="match status" value="1"/>
</dbReference>
<dbReference type="CDD" id="cd07377">
    <property type="entry name" value="WHTH_GntR"/>
    <property type="match status" value="1"/>
</dbReference>
<organism evidence="7 8">
    <name type="scientific">Actinoplanes flavus</name>
    <dbReference type="NCBI Taxonomy" id="2820290"/>
    <lineage>
        <taxon>Bacteria</taxon>
        <taxon>Bacillati</taxon>
        <taxon>Actinomycetota</taxon>
        <taxon>Actinomycetes</taxon>
        <taxon>Micromonosporales</taxon>
        <taxon>Micromonosporaceae</taxon>
        <taxon>Actinoplanes</taxon>
    </lineage>
</organism>
<dbReference type="PRINTS" id="PR00035">
    <property type="entry name" value="HTHGNTR"/>
</dbReference>
<dbReference type="InterPro" id="IPR000524">
    <property type="entry name" value="Tscrpt_reg_HTH_GntR"/>
</dbReference>
<dbReference type="EMBL" id="JAGFNS010000047">
    <property type="protein sequence ID" value="MBO3743888.1"/>
    <property type="molecule type" value="Genomic_DNA"/>
</dbReference>
<name>A0ABS3UZ71_9ACTN</name>
<dbReference type="InterPro" id="IPR036388">
    <property type="entry name" value="WH-like_DNA-bd_sf"/>
</dbReference>
<dbReference type="CDD" id="cd00609">
    <property type="entry name" value="AAT_like"/>
    <property type="match status" value="1"/>
</dbReference>
<dbReference type="Gene3D" id="3.40.640.10">
    <property type="entry name" value="Type I PLP-dependent aspartate aminotransferase-like (Major domain)"/>
    <property type="match status" value="1"/>
</dbReference>
<evidence type="ECO:0000256" key="5">
    <source>
        <dbReference type="ARBA" id="ARBA00023163"/>
    </source>
</evidence>
<reference evidence="7 8" key="1">
    <citation type="submission" date="2021-03" db="EMBL/GenBank/DDBJ databases">
        <title>Actinoplanes flavus sp. nov., a novel actinomycete isolated from Coconut Palm rhizosphere soil.</title>
        <authorList>
            <person name="Luo X."/>
        </authorList>
    </citation>
    <scope>NUCLEOTIDE SEQUENCE [LARGE SCALE GENOMIC DNA]</scope>
    <source>
        <strain evidence="7 8">NEAU-H7</strain>
    </source>
</reference>
<evidence type="ECO:0000313" key="7">
    <source>
        <dbReference type="EMBL" id="MBO3743888.1"/>
    </source>
</evidence>
<comment type="similarity">
    <text evidence="1">In the C-terminal section; belongs to the class-I pyridoxal-phosphate-dependent aminotransferase family.</text>
</comment>
<sequence>MEFLLTVSRDRPGTLTAQIQSRIRDAVRNGSLRAGAPVPSTRDLARQLGVSRKVTVDAYAQLAAEGYLALRQGAQPRVAPGPFPDAAPAPGPVTVPPARFDFMPARPDVSSFPRAAWTRCLRDAVNEITVDDLGYGDVFGVAALRDGLADYLGRVRGVVAGRDQIMVTSGFQQSLGLICRALAARGARRIACEDPGNQEQDRIVARAGLEPVRVPVDDLGLRTDLLAAARADAVILTPAHQHPTGVVLAPERRTALVAWLRACGAIAIEDDYDAEYRYDRPAVGALQGLDQNHVVYAGTLSKVLAPALRLGWMVLPPALVDHVREEKRLHDQGTARIEQLALAHFLRRGDLDRHLRRMRLRYRRRRDAMIAALAESLPEATVRGIAAGLHVTVRLPDTADETAIAAHARSRGIALATMSDYRSGGGHPPTLILGYSQMTESRLRSGVRELAVCVRTSTHEEPVRGRR</sequence>
<dbReference type="InterPro" id="IPR051446">
    <property type="entry name" value="HTH_trans_reg/aminotransferase"/>
</dbReference>
<keyword evidence="4" id="KW-0238">DNA-binding</keyword>
<evidence type="ECO:0000259" key="6">
    <source>
        <dbReference type="PROSITE" id="PS50949"/>
    </source>
</evidence>
<dbReference type="InterPro" id="IPR015421">
    <property type="entry name" value="PyrdxlP-dep_Trfase_major"/>
</dbReference>
<evidence type="ECO:0000256" key="2">
    <source>
        <dbReference type="ARBA" id="ARBA00022898"/>
    </source>
</evidence>
<dbReference type="PANTHER" id="PTHR46577">
    <property type="entry name" value="HTH-TYPE TRANSCRIPTIONAL REGULATORY PROTEIN GABR"/>
    <property type="match status" value="1"/>
</dbReference>
<keyword evidence="2" id="KW-0663">Pyridoxal phosphate</keyword>
<dbReference type="GO" id="GO:0008483">
    <property type="term" value="F:transaminase activity"/>
    <property type="evidence" value="ECO:0007669"/>
    <property type="project" value="UniProtKB-KW"/>
</dbReference>
<keyword evidence="8" id="KW-1185">Reference proteome</keyword>